<organism evidence="1 2">
    <name type="scientific">Trichinella zimbabwensis</name>
    <dbReference type="NCBI Taxonomy" id="268475"/>
    <lineage>
        <taxon>Eukaryota</taxon>
        <taxon>Metazoa</taxon>
        <taxon>Ecdysozoa</taxon>
        <taxon>Nematoda</taxon>
        <taxon>Enoplea</taxon>
        <taxon>Dorylaimia</taxon>
        <taxon>Trichinellida</taxon>
        <taxon>Trichinellidae</taxon>
        <taxon>Trichinella</taxon>
    </lineage>
</organism>
<name>A0A0V1HF25_9BILA</name>
<keyword evidence="2" id="KW-1185">Reference proteome</keyword>
<comment type="caution">
    <text evidence="1">The sequence shown here is derived from an EMBL/GenBank/DDBJ whole genome shotgun (WGS) entry which is preliminary data.</text>
</comment>
<evidence type="ECO:0000313" key="1">
    <source>
        <dbReference type="EMBL" id="KRZ08802.1"/>
    </source>
</evidence>
<protein>
    <submittedName>
        <fullName evidence="1">Uncharacterized protein</fullName>
    </submittedName>
</protein>
<sequence>MDEVEDAVATSSHTVNVILLPPAAGDSGSEDSDIEIIPKNLEEGFEPAEEPSRVRPTSVPCRDSPRWKKTAMFDFPLRGKDIVRCECLQQLAELSAYNVWRCVFTDQMVEYLVDQTTTFHGRRDLNRAAFSPT</sequence>
<evidence type="ECO:0000313" key="2">
    <source>
        <dbReference type="Proteomes" id="UP000055024"/>
    </source>
</evidence>
<reference evidence="1 2" key="1">
    <citation type="submission" date="2015-01" db="EMBL/GenBank/DDBJ databases">
        <title>Evolution of Trichinella species and genotypes.</title>
        <authorList>
            <person name="Korhonen P.K."/>
            <person name="Edoardo P."/>
            <person name="Giuseppe L.R."/>
            <person name="Gasser R.B."/>
        </authorList>
    </citation>
    <scope>NUCLEOTIDE SEQUENCE [LARGE SCALE GENOMIC DNA]</scope>
    <source>
        <strain evidence="1">ISS1029</strain>
    </source>
</reference>
<gene>
    <name evidence="1" type="ORF">T11_15760</name>
</gene>
<dbReference type="Proteomes" id="UP000055024">
    <property type="component" value="Unassembled WGS sequence"/>
</dbReference>
<dbReference type="OrthoDB" id="10452797at2759"/>
<proteinExistence type="predicted"/>
<dbReference type="EMBL" id="JYDP01000081">
    <property type="protein sequence ID" value="KRZ08802.1"/>
    <property type="molecule type" value="Genomic_DNA"/>
</dbReference>
<accession>A0A0V1HF25</accession>
<dbReference type="AlphaFoldDB" id="A0A0V1HF25"/>